<dbReference type="PANTHER" id="PTHR35176:SF11">
    <property type="entry name" value="PYRIDOXAMINE 5'-PHOSPHATE OXIDASE FAMILY PROTEIN"/>
    <property type="match status" value="1"/>
</dbReference>
<dbReference type="InterPro" id="IPR011576">
    <property type="entry name" value="Pyridox_Oxase_N"/>
</dbReference>
<protein>
    <submittedName>
        <fullName evidence="3">PPOX class putative F420-dependent enzyme family protein</fullName>
        <ecNumber evidence="3">1.-.-.-</ecNumber>
    </submittedName>
</protein>
<dbReference type="PATRIC" id="fig|859350.6.peg.972"/>
<dbReference type="InterPro" id="IPR052019">
    <property type="entry name" value="F420H2_bilvrd_red/Heme_oxyg"/>
</dbReference>
<reference evidence="3 4" key="1">
    <citation type="journal article" date="2012" name="J. Bacteriol.">
        <title>Genome sequence of "Candidatus Nitrosopumilus salaria" BD31, an ammonia-oxidizing archaeon from the San Francisco Bay estuary.</title>
        <authorList>
            <person name="Mosier A.C."/>
            <person name="Allen E.E."/>
            <person name="Kim M."/>
            <person name="Ferriera S."/>
            <person name="Francis C.A."/>
        </authorList>
    </citation>
    <scope>NUCLEOTIDE SEQUENCE [LARGE SCALE GENOMIC DNA]</scope>
    <source>
        <strain evidence="3 4">BD31</strain>
    </source>
</reference>
<dbReference type="GO" id="GO:0070967">
    <property type="term" value="F:coenzyme F420 binding"/>
    <property type="evidence" value="ECO:0007669"/>
    <property type="project" value="TreeGrafter"/>
</dbReference>
<organism evidence="3 4">
    <name type="scientific">Candidatus Nitrosopumilus salarius BD31</name>
    <dbReference type="NCBI Taxonomy" id="859350"/>
    <lineage>
        <taxon>Archaea</taxon>
        <taxon>Nitrososphaerota</taxon>
        <taxon>Nitrososphaeria</taxon>
        <taxon>Nitrosopumilales</taxon>
        <taxon>Nitrosopumilaceae</taxon>
        <taxon>Nitrosopumilus</taxon>
    </lineage>
</organism>
<proteinExistence type="predicted"/>
<dbReference type="GO" id="GO:0005829">
    <property type="term" value="C:cytosol"/>
    <property type="evidence" value="ECO:0007669"/>
    <property type="project" value="TreeGrafter"/>
</dbReference>
<dbReference type="SUPFAM" id="SSF50475">
    <property type="entry name" value="FMN-binding split barrel"/>
    <property type="match status" value="1"/>
</dbReference>
<feature type="domain" description="Pyridoxamine 5'-phosphate oxidase N-terminal" evidence="2">
    <location>
        <begin position="6"/>
        <end position="120"/>
    </location>
</feature>
<dbReference type="EMBL" id="AEXL02000090">
    <property type="protein sequence ID" value="EIJ65972.1"/>
    <property type="molecule type" value="Genomic_DNA"/>
</dbReference>
<keyword evidence="1 3" id="KW-0560">Oxidoreductase</keyword>
<dbReference type="Gene3D" id="2.30.110.10">
    <property type="entry name" value="Electron Transport, Fmn-binding Protein, Chain A"/>
    <property type="match status" value="1"/>
</dbReference>
<gene>
    <name evidence="3" type="ORF">BD31_I0045</name>
</gene>
<dbReference type="Pfam" id="PF01243">
    <property type="entry name" value="PNPOx_N"/>
    <property type="match status" value="1"/>
</dbReference>
<dbReference type="EC" id="1.-.-.-" evidence="3"/>
<dbReference type="RefSeq" id="WP_008299403.1">
    <property type="nucleotide sequence ID" value="NZ_AEXL02000090.1"/>
</dbReference>
<evidence type="ECO:0000313" key="4">
    <source>
        <dbReference type="Proteomes" id="UP000003423"/>
    </source>
</evidence>
<keyword evidence="4" id="KW-1185">Reference proteome</keyword>
<sequence length="122" mass="13944">MSTLDELKSQKYISLESYRKNNQPIRTPVWFVVENDLIVIVTRELTGKVKRIRNNQQVKIATCTMRGKITGKWISGIAKFLPDVQTGNVVKLRDKKYGIAAKIAKFVTRNKGDFVAFTIKLD</sequence>
<accession>I3D2M9</accession>
<evidence type="ECO:0000256" key="1">
    <source>
        <dbReference type="ARBA" id="ARBA00023002"/>
    </source>
</evidence>
<evidence type="ECO:0000313" key="3">
    <source>
        <dbReference type="EMBL" id="EIJ65972.1"/>
    </source>
</evidence>
<name>I3D2M9_9ARCH</name>
<comment type="caution">
    <text evidence="3">The sequence shown here is derived from an EMBL/GenBank/DDBJ whole genome shotgun (WGS) entry which is preliminary data.</text>
</comment>
<dbReference type="InterPro" id="IPR012349">
    <property type="entry name" value="Split_barrel_FMN-bd"/>
</dbReference>
<dbReference type="Proteomes" id="UP000003423">
    <property type="component" value="Unassembled WGS sequence"/>
</dbReference>
<dbReference type="OrthoDB" id="6613at2157"/>
<dbReference type="GO" id="GO:0016627">
    <property type="term" value="F:oxidoreductase activity, acting on the CH-CH group of donors"/>
    <property type="evidence" value="ECO:0007669"/>
    <property type="project" value="TreeGrafter"/>
</dbReference>
<dbReference type="InterPro" id="IPR019965">
    <property type="entry name" value="PPOX_F420-dep_Rv2061_put"/>
</dbReference>
<dbReference type="AlphaFoldDB" id="I3D2M9"/>
<dbReference type="PANTHER" id="PTHR35176">
    <property type="entry name" value="HEME OXYGENASE HI_0854-RELATED"/>
    <property type="match status" value="1"/>
</dbReference>
<dbReference type="NCBIfam" id="TIGR03666">
    <property type="entry name" value="Rv2061_F420"/>
    <property type="match status" value="1"/>
</dbReference>
<evidence type="ECO:0000259" key="2">
    <source>
        <dbReference type="Pfam" id="PF01243"/>
    </source>
</evidence>